<dbReference type="InterPro" id="IPR014337">
    <property type="entry name" value="Ectoine_EhuB"/>
</dbReference>
<keyword evidence="1 2" id="KW-0732">Signal</keyword>
<reference evidence="4 5" key="1">
    <citation type="submission" date="2019-03" db="EMBL/GenBank/DDBJ databases">
        <title>Genomic Encyclopedia of Archaeal and Bacterial Type Strains, Phase II (KMG-II): from individual species to whole genera.</title>
        <authorList>
            <person name="Goeker M."/>
        </authorList>
    </citation>
    <scope>NUCLEOTIDE SEQUENCE [LARGE SCALE GENOMIC DNA]</scope>
    <source>
        <strain evidence="4 5">DSM 24323</strain>
    </source>
</reference>
<dbReference type="PROSITE" id="PS51318">
    <property type="entry name" value="TAT"/>
    <property type="match status" value="1"/>
</dbReference>
<dbReference type="OrthoDB" id="9768183at2"/>
<evidence type="ECO:0000256" key="2">
    <source>
        <dbReference type="SAM" id="SignalP"/>
    </source>
</evidence>
<dbReference type="NCBIfam" id="TIGR02995">
    <property type="entry name" value="ectoine_ehuB"/>
    <property type="match status" value="1"/>
</dbReference>
<proteinExistence type="predicted"/>
<keyword evidence="5" id="KW-1185">Reference proteome</keyword>
<dbReference type="SUPFAM" id="SSF53850">
    <property type="entry name" value="Periplasmic binding protein-like II"/>
    <property type="match status" value="1"/>
</dbReference>
<evidence type="ECO:0000313" key="4">
    <source>
        <dbReference type="EMBL" id="TDT32612.1"/>
    </source>
</evidence>
<feature type="chain" id="PRO_5020623324" evidence="2">
    <location>
        <begin position="26"/>
        <end position="293"/>
    </location>
</feature>
<evidence type="ECO:0000313" key="5">
    <source>
        <dbReference type="Proteomes" id="UP000295371"/>
    </source>
</evidence>
<dbReference type="SMART" id="SM00062">
    <property type="entry name" value="PBPb"/>
    <property type="match status" value="1"/>
</dbReference>
<gene>
    <name evidence="4" type="ORF">CLV29_0193</name>
</gene>
<dbReference type="GO" id="GO:0033294">
    <property type="term" value="F:ectoine binding"/>
    <property type="evidence" value="ECO:0007669"/>
    <property type="project" value="InterPro"/>
</dbReference>
<dbReference type="RefSeq" id="WP_133753229.1">
    <property type="nucleotide sequence ID" value="NZ_CP171129.1"/>
</dbReference>
<name>A0A4R7J5I4_9ACTN</name>
<accession>A0A4R7J5I4</accession>
<dbReference type="InterPro" id="IPR006311">
    <property type="entry name" value="TAT_signal"/>
</dbReference>
<evidence type="ECO:0000256" key="1">
    <source>
        <dbReference type="ARBA" id="ARBA00022729"/>
    </source>
</evidence>
<dbReference type="InterPro" id="IPR001638">
    <property type="entry name" value="Solute-binding_3/MltF_N"/>
</dbReference>
<sequence>MPFILNRRSLFVAGLGAAGAGLLGACTTTTPGAPGGQASANLLETARQQGYLRVAIANEPPYTQVETDGTVTGCEPDILRAVAQRLGIDDIQGIVTPYESMIPGLQANRWDVIAAGLFMKQSRCAEVSYSEPVIVSTESFAVPSGNPGKITTIADVLANPELKVGVIPGGFEEGILNSAAVPAEQQVQVDDGRSGVEALQAGRCDVFLLPTLSLEALIEDGDEFEVTDPIPDAPATGSGAAFRQSDQSFVDAYNTELTAFKATDEFTRIQEQWGFDPAAVEGVTAEQLCQNEG</sequence>
<feature type="signal peptide" evidence="2">
    <location>
        <begin position="1"/>
        <end position="25"/>
    </location>
</feature>
<protein>
    <submittedName>
        <fullName evidence="4">Polar amino acid transport system substrate-binding protein</fullName>
    </submittedName>
</protein>
<comment type="caution">
    <text evidence="4">The sequence shown here is derived from an EMBL/GenBank/DDBJ whole genome shotgun (WGS) entry which is preliminary data.</text>
</comment>
<dbReference type="Proteomes" id="UP000295371">
    <property type="component" value="Unassembled WGS sequence"/>
</dbReference>
<dbReference type="PROSITE" id="PS51257">
    <property type="entry name" value="PROKAR_LIPOPROTEIN"/>
    <property type="match status" value="1"/>
</dbReference>
<dbReference type="GO" id="GO:0051470">
    <property type="term" value="P:ectoine transmembrane transport"/>
    <property type="evidence" value="ECO:0007669"/>
    <property type="project" value="InterPro"/>
</dbReference>
<dbReference type="PANTHER" id="PTHR35936:SF17">
    <property type="entry name" value="ARGININE-BINDING EXTRACELLULAR PROTEIN ARTP"/>
    <property type="match status" value="1"/>
</dbReference>
<feature type="domain" description="Solute-binding protein family 3/N-terminal" evidence="3">
    <location>
        <begin position="51"/>
        <end position="277"/>
    </location>
</feature>
<dbReference type="Gene3D" id="3.40.190.10">
    <property type="entry name" value="Periplasmic binding protein-like II"/>
    <property type="match status" value="2"/>
</dbReference>
<evidence type="ECO:0000259" key="3">
    <source>
        <dbReference type="SMART" id="SM00062"/>
    </source>
</evidence>
<dbReference type="EMBL" id="SOAW01000001">
    <property type="protein sequence ID" value="TDT32612.1"/>
    <property type="molecule type" value="Genomic_DNA"/>
</dbReference>
<dbReference type="AlphaFoldDB" id="A0A4R7J5I4"/>
<organism evidence="4 5">
    <name type="scientific">Naumannella halotolerans</name>
    <dbReference type="NCBI Taxonomy" id="993414"/>
    <lineage>
        <taxon>Bacteria</taxon>
        <taxon>Bacillati</taxon>
        <taxon>Actinomycetota</taxon>
        <taxon>Actinomycetes</taxon>
        <taxon>Propionibacteriales</taxon>
        <taxon>Propionibacteriaceae</taxon>
        <taxon>Naumannella</taxon>
    </lineage>
</organism>
<dbReference type="Pfam" id="PF00497">
    <property type="entry name" value="SBP_bac_3"/>
    <property type="match status" value="1"/>
</dbReference>
<dbReference type="PANTHER" id="PTHR35936">
    <property type="entry name" value="MEMBRANE-BOUND LYTIC MUREIN TRANSGLYCOSYLASE F"/>
    <property type="match status" value="1"/>
</dbReference>